<dbReference type="Gene3D" id="2.40.160.20">
    <property type="match status" value="1"/>
</dbReference>
<gene>
    <name evidence="2" type="ORF">DES53_106356</name>
</gene>
<dbReference type="Proteomes" id="UP000253426">
    <property type="component" value="Unassembled WGS sequence"/>
</dbReference>
<evidence type="ECO:0000313" key="3">
    <source>
        <dbReference type="Proteomes" id="UP000253426"/>
    </source>
</evidence>
<keyword evidence="3" id="KW-1185">Reference proteome</keyword>
<dbReference type="AlphaFoldDB" id="A0A366HIQ6"/>
<sequence>MKKIASLIMSVALASSAFAGPVSYSGKGGKAVQPTAPAPLGCDAFGPGFALGVFGGGYLPENDSVEDDVLGGGVLAEYFFNEYIGIQGTYGIFATDQEHHEFDGALVLRYPITSICVAPYAMVGGGFSVNSEDKGNYFVGGGVEARFVGANNLGVFADGAYHFAADEDDADYTIVRLGVKFPF</sequence>
<feature type="signal peptide" evidence="1">
    <location>
        <begin position="1"/>
        <end position="19"/>
    </location>
</feature>
<accession>A0A366HIQ6</accession>
<dbReference type="RefSeq" id="WP_113959763.1">
    <property type="nucleotide sequence ID" value="NZ_QNRR01000006.1"/>
</dbReference>
<name>A0A366HIQ6_9BACT</name>
<protein>
    <recommendedName>
        <fullName evidence="4">Outer membrane protein with beta-barrel domain</fullName>
    </recommendedName>
</protein>
<reference evidence="2 3" key="1">
    <citation type="submission" date="2018-06" db="EMBL/GenBank/DDBJ databases">
        <title>Genomic Encyclopedia of Type Strains, Phase IV (KMG-IV): sequencing the most valuable type-strain genomes for metagenomic binning, comparative biology and taxonomic classification.</title>
        <authorList>
            <person name="Goeker M."/>
        </authorList>
    </citation>
    <scope>NUCLEOTIDE SEQUENCE [LARGE SCALE GENOMIC DNA]</scope>
    <source>
        <strain evidence="2 3">DSM 25532</strain>
    </source>
</reference>
<dbReference type="EMBL" id="QNRR01000006">
    <property type="protein sequence ID" value="RBP42647.1"/>
    <property type="molecule type" value="Genomic_DNA"/>
</dbReference>
<feature type="chain" id="PRO_5016916745" description="Outer membrane protein with beta-barrel domain" evidence="1">
    <location>
        <begin position="20"/>
        <end position="183"/>
    </location>
</feature>
<proteinExistence type="predicted"/>
<comment type="caution">
    <text evidence="2">The sequence shown here is derived from an EMBL/GenBank/DDBJ whole genome shotgun (WGS) entry which is preliminary data.</text>
</comment>
<dbReference type="OrthoDB" id="194945at2"/>
<dbReference type="InterPro" id="IPR011250">
    <property type="entry name" value="OMP/PagP_B-barrel"/>
</dbReference>
<organism evidence="2 3">
    <name type="scientific">Roseimicrobium gellanilyticum</name>
    <dbReference type="NCBI Taxonomy" id="748857"/>
    <lineage>
        <taxon>Bacteria</taxon>
        <taxon>Pseudomonadati</taxon>
        <taxon>Verrucomicrobiota</taxon>
        <taxon>Verrucomicrobiia</taxon>
        <taxon>Verrucomicrobiales</taxon>
        <taxon>Verrucomicrobiaceae</taxon>
        <taxon>Roseimicrobium</taxon>
    </lineage>
</organism>
<evidence type="ECO:0008006" key="4">
    <source>
        <dbReference type="Google" id="ProtNLM"/>
    </source>
</evidence>
<keyword evidence="1" id="KW-0732">Signal</keyword>
<evidence type="ECO:0000256" key="1">
    <source>
        <dbReference type="SAM" id="SignalP"/>
    </source>
</evidence>
<dbReference type="SUPFAM" id="SSF56925">
    <property type="entry name" value="OMPA-like"/>
    <property type="match status" value="1"/>
</dbReference>
<evidence type="ECO:0000313" key="2">
    <source>
        <dbReference type="EMBL" id="RBP42647.1"/>
    </source>
</evidence>